<dbReference type="RefSeq" id="WP_089862142.1">
    <property type="nucleotide sequence ID" value="NZ_FOTI01000032.1"/>
</dbReference>
<dbReference type="EMBL" id="FOTI01000032">
    <property type="protein sequence ID" value="SFL80647.1"/>
    <property type="molecule type" value="Genomic_DNA"/>
</dbReference>
<sequence>MQLKKVSRELPGGLMEFLDDFNKGENGVSGPNLNSPNFSVERYLNRLILMEKADQLKPDFVAMTTYWLVTPNNYVIGLSKLRHKLTKELLNCGGHISYYIKKSVRGKGIGTELLNKTLQEAKKLGISKVLLTADIDNLASIKVIIKNNGKLADTRHYKDSKKMFNRYWIDLSKIKVKKS</sequence>
<name>A0A1I4KQC1_9FIRM</name>
<reference evidence="2 3" key="1">
    <citation type="submission" date="2016-10" db="EMBL/GenBank/DDBJ databases">
        <authorList>
            <person name="de Groot N.N."/>
        </authorList>
    </citation>
    <scope>NUCLEOTIDE SEQUENCE [LARGE SCALE GENOMIC DNA]</scope>
    <source>
        <strain evidence="2 3">ATCC 51327</strain>
    </source>
</reference>
<gene>
    <name evidence="2" type="ORF">SAMN02983006_02081</name>
</gene>
<dbReference type="InterPro" id="IPR000182">
    <property type="entry name" value="GNAT_dom"/>
</dbReference>
<dbReference type="Pfam" id="PF00583">
    <property type="entry name" value="Acetyltransf_1"/>
    <property type="match status" value="1"/>
</dbReference>
<dbReference type="OrthoDB" id="9797989at2"/>
<dbReference type="Proteomes" id="UP000199006">
    <property type="component" value="Unassembled WGS sequence"/>
</dbReference>
<accession>A0A1I4KQC1</accession>
<dbReference type="PANTHER" id="PTHR39173">
    <property type="entry name" value="ACETYLTRANSFERASE"/>
    <property type="match status" value="1"/>
</dbReference>
<dbReference type="Gene3D" id="3.40.630.30">
    <property type="match status" value="1"/>
</dbReference>
<dbReference type="STRING" id="29563.SAMN02983006_02081"/>
<dbReference type="CDD" id="cd04301">
    <property type="entry name" value="NAT_SF"/>
    <property type="match status" value="1"/>
</dbReference>
<proteinExistence type="predicted"/>
<keyword evidence="2" id="KW-0808">Transferase</keyword>
<evidence type="ECO:0000313" key="2">
    <source>
        <dbReference type="EMBL" id="SFL80647.1"/>
    </source>
</evidence>
<feature type="domain" description="N-acetyltransferase" evidence="1">
    <location>
        <begin position="1"/>
        <end position="178"/>
    </location>
</feature>
<dbReference type="SUPFAM" id="SSF55729">
    <property type="entry name" value="Acyl-CoA N-acyltransferases (Nat)"/>
    <property type="match status" value="1"/>
</dbReference>
<keyword evidence="3" id="KW-1185">Reference proteome</keyword>
<evidence type="ECO:0000259" key="1">
    <source>
        <dbReference type="PROSITE" id="PS51186"/>
    </source>
</evidence>
<dbReference type="GO" id="GO:0016747">
    <property type="term" value="F:acyltransferase activity, transferring groups other than amino-acyl groups"/>
    <property type="evidence" value="ECO:0007669"/>
    <property type="project" value="InterPro"/>
</dbReference>
<dbReference type="AlphaFoldDB" id="A0A1I4KQC1"/>
<organism evidence="2 3">
    <name type="scientific">Halanaerobium salsuginis</name>
    <dbReference type="NCBI Taxonomy" id="29563"/>
    <lineage>
        <taxon>Bacteria</taxon>
        <taxon>Bacillati</taxon>
        <taxon>Bacillota</taxon>
        <taxon>Clostridia</taxon>
        <taxon>Halanaerobiales</taxon>
        <taxon>Halanaerobiaceae</taxon>
        <taxon>Halanaerobium</taxon>
    </lineage>
</organism>
<evidence type="ECO:0000313" key="3">
    <source>
        <dbReference type="Proteomes" id="UP000199006"/>
    </source>
</evidence>
<dbReference type="PANTHER" id="PTHR39173:SF1">
    <property type="entry name" value="ACETYLTRANSFERASE"/>
    <property type="match status" value="1"/>
</dbReference>
<dbReference type="PROSITE" id="PS51186">
    <property type="entry name" value="GNAT"/>
    <property type="match status" value="1"/>
</dbReference>
<protein>
    <submittedName>
        <fullName evidence="2">Predicted acetyltransferase</fullName>
    </submittedName>
</protein>
<dbReference type="InterPro" id="IPR016181">
    <property type="entry name" value="Acyl_CoA_acyltransferase"/>
</dbReference>